<evidence type="ECO:0000313" key="7">
    <source>
        <dbReference type="Proteomes" id="UP000654922"/>
    </source>
</evidence>
<feature type="domain" description="Alpha-N-acetylglucosaminidase C-terminal" evidence="5">
    <location>
        <begin position="472"/>
        <end position="735"/>
    </location>
</feature>
<dbReference type="OrthoDB" id="64736at2759"/>
<reference evidence="6" key="1">
    <citation type="submission" date="2020-06" db="EMBL/GenBank/DDBJ databases">
        <title>Draft genome sequences of strains closely related to Aspergillus parafelis and Aspergillus hiratsukae.</title>
        <authorList>
            <person name="Dos Santos R.A.C."/>
            <person name="Rivero-Menendez O."/>
            <person name="Steenwyk J.L."/>
            <person name="Mead M.E."/>
            <person name="Goldman G.H."/>
            <person name="Alastruey-Izquierdo A."/>
            <person name="Rokas A."/>
        </authorList>
    </citation>
    <scope>NUCLEOTIDE SEQUENCE</scope>
    <source>
        <strain evidence="6">CNM-CM5623</strain>
    </source>
</reference>
<accession>A0A8H6V3E7</accession>
<feature type="domain" description="Alpha-N-acetylglucosaminidase tim-barrel" evidence="3">
    <location>
        <begin position="129"/>
        <end position="463"/>
    </location>
</feature>
<evidence type="ECO:0000259" key="3">
    <source>
        <dbReference type="Pfam" id="PF05089"/>
    </source>
</evidence>
<dbReference type="Proteomes" id="UP000654922">
    <property type="component" value="Unassembled WGS sequence"/>
</dbReference>
<keyword evidence="2" id="KW-0732">Signal</keyword>
<feature type="domain" description="Alpha-N-acetylglucosaminidase N-terminal" evidence="4">
    <location>
        <begin position="23"/>
        <end position="114"/>
    </location>
</feature>
<feature type="signal peptide" evidence="2">
    <location>
        <begin position="1"/>
        <end position="19"/>
    </location>
</feature>
<evidence type="ECO:0000256" key="1">
    <source>
        <dbReference type="ARBA" id="ARBA00022801"/>
    </source>
</evidence>
<evidence type="ECO:0000259" key="5">
    <source>
        <dbReference type="Pfam" id="PF12972"/>
    </source>
</evidence>
<dbReference type="InterPro" id="IPR029018">
    <property type="entry name" value="Hex-like_dom2"/>
</dbReference>
<dbReference type="Gene3D" id="1.20.120.670">
    <property type="entry name" value="N-acetyl-b-d-glucoasminidase"/>
    <property type="match status" value="1"/>
</dbReference>
<proteinExistence type="predicted"/>
<keyword evidence="1" id="KW-0378">Hydrolase</keyword>
<protein>
    <recommendedName>
        <fullName evidence="8">Alpha-N-acetylglucosaminidase</fullName>
    </recommendedName>
</protein>
<dbReference type="Pfam" id="PF12971">
    <property type="entry name" value="NAGLU_N"/>
    <property type="match status" value="1"/>
</dbReference>
<dbReference type="GO" id="GO:0016787">
    <property type="term" value="F:hydrolase activity"/>
    <property type="evidence" value="ECO:0007669"/>
    <property type="project" value="UniProtKB-KW"/>
</dbReference>
<dbReference type="Gene3D" id="3.20.20.80">
    <property type="entry name" value="Glycosidases"/>
    <property type="match status" value="1"/>
</dbReference>
<dbReference type="PANTHER" id="PTHR12872">
    <property type="entry name" value="ALPHA-N-ACETYLGLUCOSAMINIDASE"/>
    <property type="match status" value="1"/>
</dbReference>
<name>A0A8H6V3E7_9EURO</name>
<dbReference type="InterPro" id="IPR024732">
    <property type="entry name" value="NAGLU_C"/>
</dbReference>
<evidence type="ECO:0000256" key="2">
    <source>
        <dbReference type="SAM" id="SignalP"/>
    </source>
</evidence>
<dbReference type="InterPro" id="IPR024733">
    <property type="entry name" value="NAGLU_tim-barrel"/>
</dbReference>
<feature type="chain" id="PRO_5034627242" description="Alpha-N-acetylglucosaminidase" evidence="2">
    <location>
        <begin position="20"/>
        <end position="788"/>
    </location>
</feature>
<sequence length="788" mass="89343">MWWSKILLICGLMTGPSFSQSTQGIYNLLQRRMPQHADSFQFLLVNVTGVACDDGDQLFDHYVVSTLSNGTVLVEGNSLSALSSGLHRYLADAAQVDLWWFVGNRLNVAPEQLPPLQQPIEGSSVVKWRYHFNTVTFGYLAAFWSWEDWEYQLDWMALRGINLPLAWVGFEKVLVEVFQEIGLTDAEISTFLSGPAFQPWNRLGNIQGSWRGELPESWIESQFELQQQIVARMLELGMTPVLPGFAGFVPSAITRVLPNASVVQAPPWERFNSTYTGDSFLEPQDENFADLQYRLISKQHDYYGNVTHIYALDQYNENNPSNSSTVYLREVSNMTMQSLKAADPCAIWLMQGWLFLDNTFWNPSSTKAYLSGVENENMIILDLFAESEPVWKETDSFYGKPWIWCQVHDYGGNMGLYGQIMNITVNATEALAESSSLMGFGHTMESQEGNEIVYDLLLDQAWSETPIDTAQYFHDWVTVRYAGSQQPAPRQLYKAWEILRSSVYNNTNLISDSVPKSILELEPNTTGLTDRTGHHPTTINYNPEDIVQALQLMQQGGASDTSLWNNPAFQYDTVFLARQILANAFIPHYNDLISIYSVENYSKAAINTTGQVLIDLLWGLESVLATNENFNLSAWICGAVSRAQGNASLAGFYEYNARNQITLWGPMGEISDYASKQWSGLVSSYYVPRWQIFVGYLYNVTPQDFNSSELHQSLQNFELQWQQQSGCVKDGSRETDLQKVLESLQKQWPNMFRSTTITTNRLGPISSFLRYAKTSILQILLSSESFDL</sequence>
<dbReference type="Gene3D" id="3.30.379.10">
    <property type="entry name" value="Chitobiase/beta-hexosaminidase domain 2-like"/>
    <property type="match status" value="1"/>
</dbReference>
<dbReference type="InterPro" id="IPR024240">
    <property type="entry name" value="NAGLU_N"/>
</dbReference>
<gene>
    <name evidence="6" type="ORF">CNMCM5623_006119</name>
</gene>
<evidence type="ECO:0000313" key="6">
    <source>
        <dbReference type="EMBL" id="KAF7173864.1"/>
    </source>
</evidence>
<dbReference type="Pfam" id="PF12972">
    <property type="entry name" value="NAGLU_C"/>
    <property type="match status" value="1"/>
</dbReference>
<dbReference type="InterPro" id="IPR007781">
    <property type="entry name" value="NAGLU"/>
</dbReference>
<dbReference type="PANTHER" id="PTHR12872:SF1">
    <property type="entry name" value="ALPHA-N-ACETYLGLUCOSAMINIDASE"/>
    <property type="match status" value="1"/>
</dbReference>
<organism evidence="6 7">
    <name type="scientific">Aspergillus felis</name>
    <dbReference type="NCBI Taxonomy" id="1287682"/>
    <lineage>
        <taxon>Eukaryota</taxon>
        <taxon>Fungi</taxon>
        <taxon>Dikarya</taxon>
        <taxon>Ascomycota</taxon>
        <taxon>Pezizomycotina</taxon>
        <taxon>Eurotiomycetes</taxon>
        <taxon>Eurotiomycetidae</taxon>
        <taxon>Eurotiales</taxon>
        <taxon>Aspergillaceae</taxon>
        <taxon>Aspergillus</taxon>
        <taxon>Aspergillus subgen. Fumigati</taxon>
    </lineage>
</organism>
<evidence type="ECO:0000259" key="4">
    <source>
        <dbReference type="Pfam" id="PF12971"/>
    </source>
</evidence>
<dbReference type="AlphaFoldDB" id="A0A8H6V3E7"/>
<dbReference type="EMBL" id="JACBAE010001044">
    <property type="protein sequence ID" value="KAF7173864.1"/>
    <property type="molecule type" value="Genomic_DNA"/>
</dbReference>
<evidence type="ECO:0008006" key="8">
    <source>
        <dbReference type="Google" id="ProtNLM"/>
    </source>
</evidence>
<comment type="caution">
    <text evidence="6">The sequence shown here is derived from an EMBL/GenBank/DDBJ whole genome shotgun (WGS) entry which is preliminary data.</text>
</comment>
<dbReference type="Pfam" id="PF05089">
    <property type="entry name" value="NAGLU"/>
    <property type="match status" value="1"/>
</dbReference>